<dbReference type="InterPro" id="IPR020923">
    <property type="entry name" value="DNA_ligase_B"/>
</dbReference>
<dbReference type="Pfam" id="PF03120">
    <property type="entry name" value="OB_DNA_ligase"/>
    <property type="match status" value="1"/>
</dbReference>
<protein>
    <recommendedName>
        <fullName evidence="7">DNA ligase B</fullName>
        <ecNumber evidence="7">6.5.1.2</ecNumber>
    </recommendedName>
    <alternativeName>
        <fullName evidence="7">Polydeoxyribonucleotide synthase [NAD(+)] B</fullName>
    </alternativeName>
</protein>
<dbReference type="SUPFAM" id="SSF47781">
    <property type="entry name" value="RuvA domain 2-like"/>
    <property type="match status" value="1"/>
</dbReference>
<evidence type="ECO:0000256" key="5">
    <source>
        <dbReference type="ARBA" id="ARBA00023204"/>
    </source>
</evidence>
<gene>
    <name evidence="7 10" type="primary">ligB</name>
    <name evidence="10" type="ORF">KGQ91_13555</name>
</gene>
<dbReference type="GO" id="GO:0003911">
    <property type="term" value="F:DNA ligase (NAD+) activity"/>
    <property type="evidence" value="ECO:0007669"/>
    <property type="project" value="UniProtKB-EC"/>
</dbReference>
<evidence type="ECO:0000256" key="3">
    <source>
        <dbReference type="ARBA" id="ARBA00022763"/>
    </source>
</evidence>
<organism evidence="10 11">
    <name type="scientific">Modicisalibacter tunisiensis</name>
    <dbReference type="NCBI Taxonomy" id="390637"/>
    <lineage>
        <taxon>Bacteria</taxon>
        <taxon>Pseudomonadati</taxon>
        <taxon>Pseudomonadota</taxon>
        <taxon>Gammaproteobacteria</taxon>
        <taxon>Oceanospirillales</taxon>
        <taxon>Halomonadaceae</taxon>
        <taxon>Modicisalibacter</taxon>
    </lineage>
</organism>
<accession>A0ABS7X1B7</accession>
<sequence>MTACHHPHLPIALLALALLLVVSPARGDTDACDGRSSEQLQHDLDRLSSRLQRWADAYYRHGTRLVEDGVYEAARRRQARWRQCLGLTAPPPQPHAPTGGEVRHPVVQTGLTKADSRQAVAEWLRARQDRELWIQPKVDGVAVTLLYEQGRLSAAVSRGDGIRGQNWLPRARVIAAIPERLPGAPPRVVLQGELYDKRPGHVQSRDGTDGARAAISGLMARESLDAEAASRIGLFVWDWPNGPEAMPARLEQMAAWGLGDARRDTRRVHSLRDVVQQRQSWYRHPLPFASDGIVLRQGQRPAAATWQPEPPDWALAWKYPAHRTLADVRRVTFSIGRTGRITPIAVLSPVTLDDRTITRVSLGSLAHWRELDVRPGDQVQVSLAGLTIPHLDNVVVRRRPRPSVDAPDAEAHDAFSCLSPAPGCRQQFLARLEWLSSDHGLAIDGIGEARWRQLVEAGLVTSLLDWLDLRAPALKRLDGVGRARAANWMDAFERARQATDTTWLKALGLPSVAPAALEREGRFAGVERLASRHRRDWQRIDGVGPAGADALWRFFHEPGTRALLDELTERGLLAR</sequence>
<comment type="caution">
    <text evidence="10">The sequence shown here is derived from an EMBL/GenBank/DDBJ whole genome shotgun (WGS) entry which is preliminary data.</text>
</comment>
<dbReference type="Pfam" id="PF01653">
    <property type="entry name" value="DNA_ligase_aden"/>
    <property type="match status" value="1"/>
</dbReference>
<dbReference type="InterPro" id="IPR012340">
    <property type="entry name" value="NA-bd_OB-fold"/>
</dbReference>
<keyword evidence="2 7" id="KW-0235">DNA replication</keyword>
<comment type="similarity">
    <text evidence="7">Belongs to the NAD-dependent DNA ligase family. LigB subfamily.</text>
</comment>
<proteinExistence type="inferred from homology"/>
<dbReference type="HAMAP" id="MF_01587">
    <property type="entry name" value="DNA_ligase_B"/>
    <property type="match status" value="1"/>
</dbReference>
<dbReference type="SUPFAM" id="SSF56091">
    <property type="entry name" value="DNA ligase/mRNA capping enzyme, catalytic domain"/>
    <property type="match status" value="1"/>
</dbReference>
<dbReference type="InterPro" id="IPR004150">
    <property type="entry name" value="NAD_DNA_ligase_OB"/>
</dbReference>
<feature type="signal peptide" evidence="8">
    <location>
        <begin position="1"/>
        <end position="27"/>
    </location>
</feature>
<dbReference type="EMBL" id="JAGXFD010000001">
    <property type="protein sequence ID" value="MBZ9568698.1"/>
    <property type="molecule type" value="Genomic_DNA"/>
</dbReference>
<feature type="domain" description="NAD-dependent DNA ligase N-terminal" evidence="9">
    <location>
        <begin position="39"/>
        <end position="440"/>
    </location>
</feature>
<evidence type="ECO:0000256" key="4">
    <source>
        <dbReference type="ARBA" id="ARBA00023027"/>
    </source>
</evidence>
<reference evidence="10 11" key="1">
    <citation type="submission" date="2021-05" db="EMBL/GenBank/DDBJ databases">
        <title>Petroleum and Energy Research Collection (APPE): ex situ preservation of microbial diversity associated with the oil industry and exploitation of its biotechnological potential.</title>
        <authorList>
            <person name="Paixao C.T.M."/>
            <person name="Gomes M.B."/>
            <person name="Oliveira V.M."/>
        </authorList>
    </citation>
    <scope>NUCLEOTIDE SEQUENCE [LARGE SCALE GENOMIC DNA]</scope>
    <source>
        <strain evidence="10 11">LIT2</strain>
    </source>
</reference>
<dbReference type="SUPFAM" id="SSF50249">
    <property type="entry name" value="Nucleic acid-binding proteins"/>
    <property type="match status" value="1"/>
</dbReference>
<dbReference type="SMART" id="SM00532">
    <property type="entry name" value="LIGANc"/>
    <property type="match status" value="1"/>
</dbReference>
<name>A0ABS7X1B7_9GAMM</name>
<keyword evidence="8" id="KW-0732">Signal</keyword>
<evidence type="ECO:0000313" key="10">
    <source>
        <dbReference type="EMBL" id="MBZ9568698.1"/>
    </source>
</evidence>
<dbReference type="PANTHER" id="PTHR47810">
    <property type="entry name" value="DNA LIGASE"/>
    <property type="match status" value="1"/>
</dbReference>
<dbReference type="Gene3D" id="2.40.50.140">
    <property type="entry name" value="Nucleic acid-binding proteins"/>
    <property type="match status" value="1"/>
</dbReference>
<dbReference type="InterPro" id="IPR013839">
    <property type="entry name" value="DNAligase_adenylation"/>
</dbReference>
<comment type="function">
    <text evidence="7">Catalyzes the formation of phosphodiester linkages between 5'-phosphoryl and 3'-hydroxyl groups in double-stranded DNA using NAD as a coenzyme and as the energy source for the reaction.</text>
</comment>
<dbReference type="Proteomes" id="UP001319883">
    <property type="component" value="Unassembled WGS sequence"/>
</dbReference>
<feature type="chain" id="PRO_5045247129" description="DNA ligase B" evidence="8">
    <location>
        <begin position="28"/>
        <end position="575"/>
    </location>
</feature>
<feature type="active site" description="N6-AMP-lysine intermediate" evidence="7">
    <location>
        <position position="137"/>
    </location>
</feature>
<evidence type="ECO:0000313" key="11">
    <source>
        <dbReference type="Proteomes" id="UP001319883"/>
    </source>
</evidence>
<keyword evidence="11" id="KW-1185">Reference proteome</keyword>
<dbReference type="Gene3D" id="3.30.470.30">
    <property type="entry name" value="DNA ligase/mRNA capping enzyme"/>
    <property type="match status" value="1"/>
</dbReference>
<dbReference type="PANTHER" id="PTHR47810:SF1">
    <property type="entry name" value="DNA LIGASE B"/>
    <property type="match status" value="1"/>
</dbReference>
<dbReference type="InterPro" id="IPR013840">
    <property type="entry name" value="DNAligase_N"/>
</dbReference>
<evidence type="ECO:0000256" key="8">
    <source>
        <dbReference type="SAM" id="SignalP"/>
    </source>
</evidence>
<evidence type="ECO:0000256" key="7">
    <source>
        <dbReference type="HAMAP-Rule" id="MF_01587"/>
    </source>
</evidence>
<dbReference type="InterPro" id="IPR050326">
    <property type="entry name" value="NAD_dep_DNA_ligaseB"/>
</dbReference>
<dbReference type="EC" id="6.5.1.2" evidence="7"/>
<evidence type="ECO:0000256" key="2">
    <source>
        <dbReference type="ARBA" id="ARBA00022705"/>
    </source>
</evidence>
<dbReference type="InterPro" id="IPR010994">
    <property type="entry name" value="RuvA_2-like"/>
</dbReference>
<keyword evidence="5 7" id="KW-0234">DNA repair</keyword>
<dbReference type="NCBIfam" id="NF005987">
    <property type="entry name" value="PRK08097.1"/>
    <property type="match status" value="1"/>
</dbReference>
<evidence type="ECO:0000256" key="6">
    <source>
        <dbReference type="ARBA" id="ARBA00034005"/>
    </source>
</evidence>
<dbReference type="Gene3D" id="1.10.150.20">
    <property type="entry name" value="5' to 3' exonuclease, C-terminal subdomain"/>
    <property type="match status" value="2"/>
</dbReference>
<dbReference type="RefSeq" id="WP_224421201.1">
    <property type="nucleotide sequence ID" value="NZ_JAGXFD010000001.1"/>
</dbReference>
<dbReference type="InterPro" id="IPR001679">
    <property type="entry name" value="DNA_ligase"/>
</dbReference>
<keyword evidence="1 7" id="KW-0436">Ligase</keyword>
<evidence type="ECO:0000256" key="1">
    <source>
        <dbReference type="ARBA" id="ARBA00022598"/>
    </source>
</evidence>
<evidence type="ECO:0000259" key="9">
    <source>
        <dbReference type="SMART" id="SM00532"/>
    </source>
</evidence>
<comment type="catalytic activity">
    <reaction evidence="6 7">
        <text>NAD(+) + (deoxyribonucleotide)n-3'-hydroxyl + 5'-phospho-(deoxyribonucleotide)m = (deoxyribonucleotide)n+m + AMP + beta-nicotinamide D-nucleotide.</text>
        <dbReference type="EC" id="6.5.1.2"/>
    </reaction>
</comment>
<keyword evidence="4 7" id="KW-0520">NAD</keyword>
<dbReference type="PIRSF" id="PIRSF001604">
    <property type="entry name" value="LigA"/>
    <property type="match status" value="1"/>
</dbReference>
<keyword evidence="3 7" id="KW-0227">DNA damage</keyword>